<dbReference type="Gene3D" id="1.20.1250.20">
    <property type="entry name" value="MFS general substrate transporter like domains"/>
    <property type="match status" value="1"/>
</dbReference>
<dbReference type="InterPro" id="IPR011701">
    <property type="entry name" value="MFS"/>
</dbReference>
<evidence type="ECO:0000256" key="4">
    <source>
        <dbReference type="ARBA" id="ARBA00023136"/>
    </source>
</evidence>
<dbReference type="CDD" id="cd17321">
    <property type="entry name" value="MFS_MMR_MDR_like"/>
    <property type="match status" value="1"/>
</dbReference>
<protein>
    <submittedName>
        <fullName evidence="8">Multidrug resistance protein Stp</fullName>
    </submittedName>
</protein>
<evidence type="ECO:0000256" key="2">
    <source>
        <dbReference type="ARBA" id="ARBA00022692"/>
    </source>
</evidence>
<dbReference type="PROSITE" id="PS00216">
    <property type="entry name" value="SUGAR_TRANSPORT_1"/>
    <property type="match status" value="1"/>
</dbReference>
<dbReference type="InterPro" id="IPR020846">
    <property type="entry name" value="MFS_dom"/>
</dbReference>
<dbReference type="InterPro" id="IPR036259">
    <property type="entry name" value="MFS_trans_sf"/>
</dbReference>
<dbReference type="GO" id="GO:0022857">
    <property type="term" value="F:transmembrane transporter activity"/>
    <property type="evidence" value="ECO:0007669"/>
    <property type="project" value="InterPro"/>
</dbReference>
<feature type="transmembrane region" description="Helical" evidence="6">
    <location>
        <begin position="182"/>
        <end position="201"/>
    </location>
</feature>
<keyword evidence="2 6" id="KW-0812">Transmembrane</keyword>
<dbReference type="PANTHER" id="PTHR42718">
    <property type="entry name" value="MAJOR FACILITATOR SUPERFAMILY MULTIDRUG TRANSPORTER MFSC"/>
    <property type="match status" value="1"/>
</dbReference>
<feature type="transmembrane region" description="Helical" evidence="6">
    <location>
        <begin position="416"/>
        <end position="434"/>
    </location>
</feature>
<feature type="region of interest" description="Disordered" evidence="5">
    <location>
        <begin position="1"/>
        <end position="20"/>
    </location>
</feature>
<feature type="transmembrane region" description="Helical" evidence="6">
    <location>
        <begin position="487"/>
        <end position="507"/>
    </location>
</feature>
<sequence length="530" mass="55117">MVGLDPALAPPGQRSAPTESPRARTWTLIVACLGVTLVISSMIALNVALGDIAIATSATQTQLTWVVDGYTLALACLLLPAGALADRYGRRGALLTGLCIFTLASLAPTMFDTPVQIILARAAAGVGAAFIMPATLSLLTAAYPKHERAKAIGIWAGLAGSGAVLGMLGSGLLLLFWPWQSIFWAFTGAGNLLIALTCTISSSRDDHAAGVDWPGAVLIGGAVAIFVFGIVEAPARGWTHPLVYGCIVAGLMLAAAFAVVELRRRHPLLDIRLFANPSFATGAATVTMMFFANFGFFYVSMQHIQLVMGYSALKTAVALSPLMAPVLTLSALSPWYVPRLGLRLTLFVGLLLISTGFICLRALEIDSPYWHLAWPLLVMSTGIGLCTAPPTSAIMTATPDDKQGVASAVNDTTREVGAALGIAVAGSILATQYGRALSSQLSAFPETLRDSAHHSLAEALRISTQLGPYGAPLAEQAKSAFLTAVQYSTWTMAIIIAVAALVIGAWAPGRRRAAAAAGALADLPAPALTG</sequence>
<name>A0A2S8BNI9_9MYCO</name>
<dbReference type="AlphaFoldDB" id="A0A2S8BNI9"/>
<dbReference type="PANTHER" id="PTHR42718:SF42">
    <property type="entry name" value="EXPORT PROTEIN"/>
    <property type="match status" value="1"/>
</dbReference>
<feature type="transmembrane region" description="Helical" evidence="6">
    <location>
        <begin position="69"/>
        <end position="85"/>
    </location>
</feature>
<feature type="transmembrane region" description="Helical" evidence="6">
    <location>
        <begin position="369"/>
        <end position="395"/>
    </location>
</feature>
<organism evidence="8 9">
    <name type="scientific">Mycobacterium talmoniae</name>
    <dbReference type="NCBI Taxonomy" id="1858794"/>
    <lineage>
        <taxon>Bacteria</taxon>
        <taxon>Bacillati</taxon>
        <taxon>Actinomycetota</taxon>
        <taxon>Actinomycetes</taxon>
        <taxon>Mycobacteriales</taxon>
        <taxon>Mycobacteriaceae</taxon>
        <taxon>Mycobacterium</taxon>
    </lineage>
</organism>
<feature type="transmembrane region" description="Helical" evidence="6">
    <location>
        <begin position="92"/>
        <end position="111"/>
    </location>
</feature>
<feature type="transmembrane region" description="Helical" evidence="6">
    <location>
        <begin position="274"/>
        <end position="298"/>
    </location>
</feature>
<feature type="transmembrane region" description="Helical" evidence="6">
    <location>
        <begin position="344"/>
        <end position="363"/>
    </location>
</feature>
<dbReference type="PROSITE" id="PS50850">
    <property type="entry name" value="MFS"/>
    <property type="match status" value="1"/>
</dbReference>
<evidence type="ECO:0000256" key="1">
    <source>
        <dbReference type="ARBA" id="ARBA00004651"/>
    </source>
</evidence>
<dbReference type="InterPro" id="IPR005829">
    <property type="entry name" value="Sugar_transporter_CS"/>
</dbReference>
<evidence type="ECO:0000313" key="8">
    <source>
        <dbReference type="EMBL" id="PQM48218.1"/>
    </source>
</evidence>
<dbReference type="Proteomes" id="UP000238296">
    <property type="component" value="Unassembled WGS sequence"/>
</dbReference>
<feature type="transmembrane region" description="Helical" evidence="6">
    <location>
        <begin position="26"/>
        <end position="49"/>
    </location>
</feature>
<evidence type="ECO:0000313" key="9">
    <source>
        <dbReference type="Proteomes" id="UP000238296"/>
    </source>
</evidence>
<evidence type="ECO:0000259" key="7">
    <source>
        <dbReference type="PROSITE" id="PS50850"/>
    </source>
</evidence>
<dbReference type="EMBL" id="PPEA01000220">
    <property type="protein sequence ID" value="PQM48218.1"/>
    <property type="molecule type" value="Genomic_DNA"/>
</dbReference>
<keyword evidence="3 6" id="KW-1133">Transmembrane helix</keyword>
<dbReference type="Pfam" id="PF07690">
    <property type="entry name" value="MFS_1"/>
    <property type="match status" value="1"/>
</dbReference>
<dbReference type="GO" id="GO:0005886">
    <property type="term" value="C:plasma membrane"/>
    <property type="evidence" value="ECO:0007669"/>
    <property type="project" value="UniProtKB-SubCell"/>
</dbReference>
<evidence type="ECO:0000256" key="3">
    <source>
        <dbReference type="ARBA" id="ARBA00022989"/>
    </source>
</evidence>
<feature type="transmembrane region" description="Helical" evidence="6">
    <location>
        <begin position="117"/>
        <end position="139"/>
    </location>
</feature>
<dbReference type="Gene3D" id="1.20.1720.10">
    <property type="entry name" value="Multidrug resistance protein D"/>
    <property type="match status" value="1"/>
</dbReference>
<feature type="transmembrane region" description="Helical" evidence="6">
    <location>
        <begin position="242"/>
        <end position="262"/>
    </location>
</feature>
<dbReference type="SUPFAM" id="SSF103473">
    <property type="entry name" value="MFS general substrate transporter"/>
    <property type="match status" value="2"/>
</dbReference>
<keyword evidence="4 6" id="KW-0472">Membrane</keyword>
<evidence type="ECO:0000256" key="5">
    <source>
        <dbReference type="SAM" id="MobiDB-lite"/>
    </source>
</evidence>
<evidence type="ECO:0000256" key="6">
    <source>
        <dbReference type="SAM" id="Phobius"/>
    </source>
</evidence>
<feature type="transmembrane region" description="Helical" evidence="6">
    <location>
        <begin position="318"/>
        <end position="337"/>
    </location>
</feature>
<reference evidence="8 9" key="1">
    <citation type="journal article" date="2017" name="Int. J. Syst. Evol. Microbiol.">
        <title>Mycobacterium talmoniae sp. nov., a slowly growing mycobacterium isolated from human respiratory samples.</title>
        <authorList>
            <person name="Davidson R.M."/>
            <person name="DeGroote M.A."/>
            <person name="Marola J.L."/>
            <person name="Buss S."/>
            <person name="Jones V."/>
            <person name="McNeil M.R."/>
            <person name="Freifeld A.G."/>
            <person name="Elaine Epperson L."/>
            <person name="Hasan N.A."/>
            <person name="Jackson M."/>
            <person name="Iwen P.C."/>
            <person name="Salfinger M."/>
            <person name="Strong M."/>
        </authorList>
    </citation>
    <scope>NUCLEOTIDE SEQUENCE [LARGE SCALE GENOMIC DNA]</scope>
    <source>
        <strain evidence="8 9">ATCC BAA-2683</strain>
    </source>
</reference>
<feature type="transmembrane region" description="Helical" evidence="6">
    <location>
        <begin position="151"/>
        <end position="176"/>
    </location>
</feature>
<accession>A0A2S8BNI9</accession>
<feature type="transmembrane region" description="Helical" evidence="6">
    <location>
        <begin position="213"/>
        <end position="230"/>
    </location>
</feature>
<feature type="domain" description="Major facilitator superfamily (MFS) profile" evidence="7">
    <location>
        <begin position="27"/>
        <end position="511"/>
    </location>
</feature>
<comment type="subcellular location">
    <subcellularLocation>
        <location evidence="1">Cell membrane</location>
        <topology evidence="1">Multi-pass membrane protein</topology>
    </subcellularLocation>
</comment>
<gene>
    <name evidence="8" type="primary">stp</name>
    <name evidence="8" type="ORF">C1Y40_01563</name>
</gene>
<comment type="caution">
    <text evidence="8">The sequence shown here is derived from an EMBL/GenBank/DDBJ whole genome shotgun (WGS) entry which is preliminary data.</text>
</comment>
<proteinExistence type="predicted"/>